<comment type="similarity">
    <text evidence="1">Belongs to the NAD(P)H dehydrogenase (quinone) family.</text>
</comment>
<dbReference type="EMBL" id="CP031092">
    <property type="protein sequence ID" value="AXF55727.1"/>
    <property type="molecule type" value="Genomic_DNA"/>
</dbReference>
<dbReference type="InterPro" id="IPR029039">
    <property type="entry name" value="Flavoprotein-like_sf"/>
</dbReference>
<feature type="domain" description="Flavodoxin-like fold" evidence="3">
    <location>
        <begin position="2"/>
        <end position="183"/>
    </location>
</feature>
<dbReference type="PANTHER" id="PTHR10204:SF34">
    <property type="entry name" value="NAD(P)H DEHYDROGENASE [QUINONE] 1 ISOFORM 1"/>
    <property type="match status" value="1"/>
</dbReference>
<dbReference type="InterPro" id="IPR051545">
    <property type="entry name" value="NAD(P)H_dehydrogenase_qn"/>
</dbReference>
<dbReference type="SUPFAM" id="SSF52218">
    <property type="entry name" value="Flavoproteins"/>
    <property type="match status" value="1"/>
</dbReference>
<organism evidence="4 5">
    <name type="scientific">Salicibibacter kimchii</name>
    <dbReference type="NCBI Taxonomy" id="2099786"/>
    <lineage>
        <taxon>Bacteria</taxon>
        <taxon>Bacillati</taxon>
        <taxon>Bacillota</taxon>
        <taxon>Bacilli</taxon>
        <taxon>Bacillales</taxon>
        <taxon>Bacillaceae</taxon>
        <taxon>Salicibibacter</taxon>
    </lineage>
</organism>
<name>A0A345BXP6_9BACI</name>
<dbReference type="Proteomes" id="UP000252100">
    <property type="component" value="Chromosome"/>
</dbReference>
<dbReference type="KEGG" id="rue:DT065_06610"/>
<proteinExistence type="inferred from homology"/>
<dbReference type="GO" id="GO:0003955">
    <property type="term" value="F:NAD(P)H dehydrogenase (quinone) activity"/>
    <property type="evidence" value="ECO:0007669"/>
    <property type="project" value="TreeGrafter"/>
</dbReference>
<evidence type="ECO:0000256" key="2">
    <source>
        <dbReference type="ARBA" id="ARBA00023002"/>
    </source>
</evidence>
<evidence type="ECO:0000313" key="4">
    <source>
        <dbReference type="EMBL" id="AXF55727.1"/>
    </source>
</evidence>
<sequence>MHLIVYMHPSKDSFNHAVLTAYREALQNLGKEVVVRDLYRLPFAPLLTQAEYEHSLSGRYADDIAKEHAYVERAEAITFLFPVWWGGFPAIGKGYVDRVLAYGFAFELENERPIPKMEGRPLGMIYTTGAPRDVWENGQKDWMEQLFKTAIVDFCGFKQIPPLHLGHAVLADESEREEMFASVRAYPDQFPTSRER</sequence>
<evidence type="ECO:0000259" key="3">
    <source>
        <dbReference type="Pfam" id="PF02525"/>
    </source>
</evidence>
<dbReference type="AlphaFoldDB" id="A0A345BXP6"/>
<dbReference type="GO" id="GO:0005829">
    <property type="term" value="C:cytosol"/>
    <property type="evidence" value="ECO:0007669"/>
    <property type="project" value="TreeGrafter"/>
</dbReference>
<dbReference type="Gene3D" id="3.40.50.360">
    <property type="match status" value="1"/>
</dbReference>
<dbReference type="RefSeq" id="WP_114371868.1">
    <property type="nucleotide sequence ID" value="NZ_CP031092.1"/>
</dbReference>
<keyword evidence="2" id="KW-0560">Oxidoreductase</keyword>
<evidence type="ECO:0000256" key="1">
    <source>
        <dbReference type="ARBA" id="ARBA00006252"/>
    </source>
</evidence>
<dbReference type="OrthoDB" id="9798454at2"/>
<dbReference type="InterPro" id="IPR003680">
    <property type="entry name" value="Flavodoxin_fold"/>
</dbReference>
<dbReference type="PANTHER" id="PTHR10204">
    <property type="entry name" value="NAD P H OXIDOREDUCTASE-RELATED"/>
    <property type="match status" value="1"/>
</dbReference>
<gene>
    <name evidence="4" type="ORF">DT065_06610</name>
</gene>
<dbReference type="Pfam" id="PF02525">
    <property type="entry name" value="Flavodoxin_2"/>
    <property type="match status" value="1"/>
</dbReference>
<reference evidence="4 5" key="1">
    <citation type="journal article" date="2018" name="J. Microbiol.">
        <title>Salicibibacter kimchii gen. nov., sp. nov., a moderately halophilic and alkalitolerant bacterium in the family Bacillaceae, isolated from kimchi.</title>
        <authorList>
            <person name="Jang J.Y."/>
            <person name="Oh Y.J."/>
            <person name="Lim S.K."/>
            <person name="Park H.K."/>
            <person name="Lee C."/>
            <person name="Kim J.Y."/>
            <person name="Lee M.A."/>
            <person name="Choi H.J."/>
        </authorList>
    </citation>
    <scope>NUCLEOTIDE SEQUENCE [LARGE SCALE GENOMIC DNA]</scope>
    <source>
        <strain evidence="4 5">NKC1-1</strain>
    </source>
</reference>
<keyword evidence="5" id="KW-1185">Reference proteome</keyword>
<protein>
    <submittedName>
        <fullName evidence="4">Flavodoxin family protein</fullName>
    </submittedName>
</protein>
<accession>A0A345BXP6</accession>
<evidence type="ECO:0000313" key="5">
    <source>
        <dbReference type="Proteomes" id="UP000252100"/>
    </source>
</evidence>